<keyword evidence="2" id="KW-1185">Reference proteome</keyword>
<accession>A0A1I4INB8</accession>
<dbReference type="AlphaFoldDB" id="A0A1I4INB8"/>
<evidence type="ECO:0000313" key="1">
    <source>
        <dbReference type="EMBL" id="SFL55858.1"/>
    </source>
</evidence>
<evidence type="ECO:0000313" key="2">
    <source>
        <dbReference type="Proteomes" id="UP000199152"/>
    </source>
</evidence>
<sequence>MTTHGTATPQQLTRFRAAVEEIAQEIGSDPGWGAGSALERAADLPEVRAVLDRLPDGTQGALARIEREVRAFRPSPRANASTPATLAKILLLQQIDVLWWSSVAPFADDGAVTGSPELVSLAALRRQGRLAFGFRMGATGFPARLRNYAVRRWDPAREPRSSGLSHPVARPAVVGLLNEMATRFAAAAPEWRRGLWVNCIVRSVADQERLRELGYSAFLPSAHCIGWAADVEMTWLRGHGVAAPLQEILIGYRDAGVLNVIDEGQAWHVCLNPAVVSRYEDAAPADTAAVGG</sequence>
<dbReference type="OrthoDB" id="5174768at2"/>
<dbReference type="EMBL" id="FOSW01000013">
    <property type="protein sequence ID" value="SFL55858.1"/>
    <property type="molecule type" value="Genomic_DNA"/>
</dbReference>
<dbReference type="InParanoid" id="A0A1I4INB8"/>
<reference evidence="1 2" key="1">
    <citation type="submission" date="2016-10" db="EMBL/GenBank/DDBJ databases">
        <authorList>
            <person name="de Groot N.N."/>
        </authorList>
    </citation>
    <scope>NUCLEOTIDE SEQUENCE [LARGE SCALE GENOMIC DNA]</scope>
    <source>
        <strain evidence="1 2">DSM 45317</strain>
    </source>
</reference>
<gene>
    <name evidence="1" type="ORF">SAMN04488085_11363</name>
</gene>
<organism evidence="1 2">
    <name type="scientific">Geodermatophilus ruber</name>
    <dbReference type="NCBI Taxonomy" id="504800"/>
    <lineage>
        <taxon>Bacteria</taxon>
        <taxon>Bacillati</taxon>
        <taxon>Actinomycetota</taxon>
        <taxon>Actinomycetes</taxon>
        <taxon>Geodermatophilales</taxon>
        <taxon>Geodermatophilaceae</taxon>
        <taxon>Geodermatophilus</taxon>
    </lineage>
</organism>
<dbReference type="Proteomes" id="UP000199152">
    <property type="component" value="Unassembled WGS sequence"/>
</dbReference>
<protein>
    <submittedName>
        <fullName evidence="1">Uncharacterized protein</fullName>
    </submittedName>
</protein>
<name>A0A1I4INB8_9ACTN</name>
<dbReference type="RefSeq" id="WP_091327873.1">
    <property type="nucleotide sequence ID" value="NZ_FOSW01000013.1"/>
</dbReference>
<proteinExistence type="predicted"/>
<dbReference type="STRING" id="504800.SAMN04488085_11363"/>